<accession>A0A7D5KXG5</accession>
<dbReference type="InterPro" id="IPR045349">
    <property type="entry name" value="SLC41A1-3"/>
</dbReference>
<gene>
    <name evidence="11" type="ORF">HUG10_11830</name>
</gene>
<dbReference type="RefSeq" id="WP_179169773.1">
    <property type="nucleotide sequence ID" value="NZ_CP058529.1"/>
</dbReference>
<sequence length="194" mass="19170">MGIGETARTAYREALPALSASVVGGLLAGVVLGGMRAEFRAVPGLLVLVPALLATRGNVYGSFGARLSTGLHQGLVEPRVSAGDERLRGAVAAALSNGIGIAAFAALAAYLVLTLLGEPVAPAGTLVLVATLAGVLSGVALAGVVILVVFAGYRRGLDPDTLVGPLVTTTGDVFGTLFLLLSVRATLALVGGGG</sequence>
<evidence type="ECO:0000256" key="3">
    <source>
        <dbReference type="ARBA" id="ARBA00022448"/>
    </source>
</evidence>
<feature type="transmembrane region" description="Helical" evidence="9">
    <location>
        <begin position="14"/>
        <end position="33"/>
    </location>
</feature>
<dbReference type="KEGG" id="halg:HUG10_11830"/>
<feature type="transmembrane region" description="Helical" evidence="9">
    <location>
        <begin position="125"/>
        <end position="153"/>
    </location>
</feature>
<keyword evidence="6 9" id="KW-1133">Transmembrane helix</keyword>
<keyword evidence="8 9" id="KW-0472">Membrane</keyword>
<dbReference type="GO" id="GO:0008324">
    <property type="term" value="F:monoatomic cation transmembrane transporter activity"/>
    <property type="evidence" value="ECO:0007669"/>
    <property type="project" value="InterPro"/>
</dbReference>
<evidence type="ECO:0000256" key="5">
    <source>
        <dbReference type="ARBA" id="ARBA00022842"/>
    </source>
</evidence>
<dbReference type="OrthoDB" id="86118at2157"/>
<dbReference type="AlphaFoldDB" id="A0A7D5KXG5"/>
<comment type="subcellular location">
    <subcellularLocation>
        <location evidence="1">Membrane</location>
        <topology evidence="1">Multi-pass membrane protein</topology>
    </subcellularLocation>
</comment>
<evidence type="ECO:0000259" key="10">
    <source>
        <dbReference type="Pfam" id="PF01769"/>
    </source>
</evidence>
<keyword evidence="4 9" id="KW-0812">Transmembrane</keyword>
<feature type="domain" description="SLC41A/MgtE integral membrane" evidence="10">
    <location>
        <begin position="49"/>
        <end position="181"/>
    </location>
</feature>
<keyword evidence="7" id="KW-0406">Ion transport</keyword>
<proteinExistence type="inferred from homology"/>
<dbReference type="EMBL" id="CP058529">
    <property type="protein sequence ID" value="QLG28198.1"/>
    <property type="molecule type" value="Genomic_DNA"/>
</dbReference>
<protein>
    <submittedName>
        <fullName evidence="11">Magnesium transporter</fullName>
    </submittedName>
</protein>
<dbReference type="SUPFAM" id="SSF161093">
    <property type="entry name" value="MgtE membrane domain-like"/>
    <property type="match status" value="1"/>
</dbReference>
<organism evidence="11 12">
    <name type="scientific">Halorarum halophilum</name>
    <dbReference type="NCBI Taxonomy" id="2743090"/>
    <lineage>
        <taxon>Archaea</taxon>
        <taxon>Methanobacteriati</taxon>
        <taxon>Methanobacteriota</taxon>
        <taxon>Stenosarchaea group</taxon>
        <taxon>Halobacteria</taxon>
        <taxon>Halobacteriales</taxon>
        <taxon>Haloferacaceae</taxon>
        <taxon>Halorarum</taxon>
    </lineage>
</organism>
<evidence type="ECO:0000256" key="2">
    <source>
        <dbReference type="ARBA" id="ARBA00009749"/>
    </source>
</evidence>
<dbReference type="InterPro" id="IPR006667">
    <property type="entry name" value="SLC41_membr_dom"/>
</dbReference>
<evidence type="ECO:0000256" key="4">
    <source>
        <dbReference type="ARBA" id="ARBA00022692"/>
    </source>
</evidence>
<evidence type="ECO:0000256" key="6">
    <source>
        <dbReference type="ARBA" id="ARBA00022989"/>
    </source>
</evidence>
<evidence type="ECO:0000256" key="8">
    <source>
        <dbReference type="ARBA" id="ARBA00023136"/>
    </source>
</evidence>
<evidence type="ECO:0000313" key="11">
    <source>
        <dbReference type="EMBL" id="QLG28198.1"/>
    </source>
</evidence>
<dbReference type="PANTHER" id="PTHR16228:SF7">
    <property type="entry name" value="SLC41A_MGTE INTEGRAL MEMBRANE DOMAIN-CONTAINING PROTEIN"/>
    <property type="match status" value="1"/>
</dbReference>
<dbReference type="Proteomes" id="UP000509750">
    <property type="component" value="Chromosome"/>
</dbReference>
<evidence type="ECO:0000256" key="7">
    <source>
        <dbReference type="ARBA" id="ARBA00023065"/>
    </source>
</evidence>
<keyword evidence="12" id="KW-1185">Reference proteome</keyword>
<dbReference type="GO" id="GO:0016020">
    <property type="term" value="C:membrane"/>
    <property type="evidence" value="ECO:0007669"/>
    <property type="project" value="UniProtKB-SubCell"/>
</dbReference>
<dbReference type="Gene3D" id="1.10.357.20">
    <property type="entry name" value="SLC41 divalent cation transporters, integral membrane domain"/>
    <property type="match status" value="1"/>
</dbReference>
<keyword evidence="5" id="KW-0460">Magnesium</keyword>
<dbReference type="GeneID" id="56029533"/>
<reference evidence="11 12" key="1">
    <citation type="submission" date="2020-07" db="EMBL/GenBank/DDBJ databases">
        <title>Gai3-2, isolated from salt lake.</title>
        <authorList>
            <person name="Cui H."/>
            <person name="Shi X."/>
        </authorList>
    </citation>
    <scope>NUCLEOTIDE SEQUENCE [LARGE SCALE GENOMIC DNA]</scope>
    <source>
        <strain evidence="11 12">Gai3-2</strain>
    </source>
</reference>
<dbReference type="InterPro" id="IPR036739">
    <property type="entry name" value="SLC41_membr_dom_sf"/>
</dbReference>
<name>A0A7D5KXG5_9EURY</name>
<dbReference type="PANTHER" id="PTHR16228">
    <property type="entry name" value="DIVALENT CATION TRANSPORTER SOLUTE CARRIER FAMILY 41"/>
    <property type="match status" value="1"/>
</dbReference>
<evidence type="ECO:0000313" key="12">
    <source>
        <dbReference type="Proteomes" id="UP000509750"/>
    </source>
</evidence>
<comment type="similarity">
    <text evidence="2">Belongs to the SLC41A transporter family.</text>
</comment>
<dbReference type="Pfam" id="PF01769">
    <property type="entry name" value="MgtE"/>
    <property type="match status" value="1"/>
</dbReference>
<evidence type="ECO:0000256" key="1">
    <source>
        <dbReference type="ARBA" id="ARBA00004141"/>
    </source>
</evidence>
<feature type="transmembrane region" description="Helical" evidence="9">
    <location>
        <begin position="87"/>
        <end position="113"/>
    </location>
</feature>
<evidence type="ECO:0000256" key="9">
    <source>
        <dbReference type="SAM" id="Phobius"/>
    </source>
</evidence>
<keyword evidence="3" id="KW-0813">Transport</keyword>